<evidence type="ECO:0008006" key="3">
    <source>
        <dbReference type="Google" id="ProtNLM"/>
    </source>
</evidence>
<dbReference type="SUPFAM" id="SSF89372">
    <property type="entry name" value="Fucose-specific lectin"/>
    <property type="match status" value="1"/>
</dbReference>
<name>A0A6A4HHX3_9AGAR</name>
<accession>A0A6A4HHX3</accession>
<dbReference type="Proteomes" id="UP000799118">
    <property type="component" value="Unassembled WGS sequence"/>
</dbReference>
<dbReference type="EMBL" id="ML769495">
    <property type="protein sequence ID" value="KAE9397543.1"/>
    <property type="molecule type" value="Genomic_DNA"/>
</dbReference>
<evidence type="ECO:0000313" key="2">
    <source>
        <dbReference type="Proteomes" id="UP000799118"/>
    </source>
</evidence>
<reference evidence="1" key="1">
    <citation type="journal article" date="2019" name="Environ. Microbiol.">
        <title>Fungal ecological strategies reflected in gene transcription - a case study of two litter decomposers.</title>
        <authorList>
            <person name="Barbi F."/>
            <person name="Kohler A."/>
            <person name="Barry K."/>
            <person name="Baskaran P."/>
            <person name="Daum C."/>
            <person name="Fauchery L."/>
            <person name="Ihrmark K."/>
            <person name="Kuo A."/>
            <person name="LaButti K."/>
            <person name="Lipzen A."/>
            <person name="Morin E."/>
            <person name="Grigoriev I.V."/>
            <person name="Henrissat B."/>
            <person name="Lindahl B."/>
            <person name="Martin F."/>
        </authorList>
    </citation>
    <scope>NUCLEOTIDE SEQUENCE</scope>
    <source>
        <strain evidence="1">JB14</strain>
    </source>
</reference>
<sequence>MGSVALSTGDTRIYYQNATDGSIIQLTVTNDFELGVLTSSAVIVPGAEVRSNSPVAVSTLENDFEQIHVAFFSPDNVLSEYYFETGVGFQGGPNCTTCVTNKGFVGAAGSQMLYALATSSPPVLRIGFVLDSGDSSTLSEAINSGSGWTVATLT</sequence>
<keyword evidence="2" id="KW-1185">Reference proteome</keyword>
<dbReference type="Gene3D" id="2.120.10.70">
    <property type="entry name" value="Fucose-specific lectin"/>
    <property type="match status" value="1"/>
</dbReference>
<dbReference type="OrthoDB" id="407298at2759"/>
<proteinExistence type="predicted"/>
<dbReference type="AlphaFoldDB" id="A0A6A4HHX3"/>
<evidence type="ECO:0000313" key="1">
    <source>
        <dbReference type="EMBL" id="KAE9397543.1"/>
    </source>
</evidence>
<protein>
    <recommendedName>
        <fullName evidence="3">Fucose-specific lectin</fullName>
    </recommendedName>
</protein>
<gene>
    <name evidence="1" type="ORF">BT96DRAFT_823104</name>
</gene>
<organism evidence="1 2">
    <name type="scientific">Gymnopus androsaceus JB14</name>
    <dbReference type="NCBI Taxonomy" id="1447944"/>
    <lineage>
        <taxon>Eukaryota</taxon>
        <taxon>Fungi</taxon>
        <taxon>Dikarya</taxon>
        <taxon>Basidiomycota</taxon>
        <taxon>Agaricomycotina</taxon>
        <taxon>Agaricomycetes</taxon>
        <taxon>Agaricomycetidae</taxon>
        <taxon>Agaricales</taxon>
        <taxon>Marasmiineae</taxon>
        <taxon>Omphalotaceae</taxon>
        <taxon>Gymnopus</taxon>
    </lineage>
</organism>